<dbReference type="InterPro" id="IPR028034">
    <property type="entry name" value="HU-CCDC81"/>
</dbReference>
<evidence type="ECO:0000313" key="3">
    <source>
        <dbReference type="Proteomes" id="UP000807504"/>
    </source>
</evidence>
<dbReference type="Proteomes" id="UP000807504">
    <property type="component" value="Unassembled WGS sequence"/>
</dbReference>
<reference evidence="2" key="2">
    <citation type="submission" date="2020-06" db="EMBL/GenBank/DDBJ databases">
        <authorList>
            <person name="Sheffer M."/>
        </authorList>
    </citation>
    <scope>NUCLEOTIDE SEQUENCE</scope>
</reference>
<dbReference type="PANTHER" id="PTHR14362">
    <property type="entry name" value="COILED-COIL DOMAIN-CONTAINING PROTEIN 81"/>
    <property type="match status" value="1"/>
</dbReference>
<sequence>MKNNPKTFIGKRVTDEEAIKILQAVGEFIKNHLLQYFNVSFPGIGIFALSRQQLPVSHHPVKYIVSQKPVFQLSHNLASRYGLKWARIHYEGSIPFLPLINV</sequence>
<dbReference type="PANTHER" id="PTHR14362:SF2">
    <property type="entry name" value="COILED-COIL DOMAIN-CONTAINING PROTEIN 81"/>
    <property type="match status" value="1"/>
</dbReference>
<accession>A0A8T0FQ39</accession>
<proteinExistence type="predicted"/>
<dbReference type="GO" id="GO:0005815">
    <property type="term" value="C:microtubule organizing center"/>
    <property type="evidence" value="ECO:0007669"/>
    <property type="project" value="TreeGrafter"/>
</dbReference>
<dbReference type="Pfam" id="PF14908">
    <property type="entry name" value="HU-CCDC81_euk_1"/>
    <property type="match status" value="1"/>
</dbReference>
<dbReference type="InterPro" id="IPR026295">
    <property type="entry name" value="CCD81"/>
</dbReference>
<evidence type="ECO:0000259" key="1">
    <source>
        <dbReference type="Pfam" id="PF14908"/>
    </source>
</evidence>
<keyword evidence="3" id="KW-1185">Reference proteome</keyword>
<dbReference type="EMBL" id="JABXBU010000003">
    <property type="protein sequence ID" value="KAF8792936.1"/>
    <property type="molecule type" value="Genomic_DNA"/>
</dbReference>
<name>A0A8T0FQ39_ARGBR</name>
<evidence type="ECO:0000313" key="2">
    <source>
        <dbReference type="EMBL" id="KAF8792936.1"/>
    </source>
</evidence>
<protein>
    <submittedName>
        <fullName evidence="2">Coiled-coil domain-containing protein 81</fullName>
    </submittedName>
</protein>
<dbReference type="AlphaFoldDB" id="A0A8T0FQ39"/>
<organism evidence="2 3">
    <name type="scientific">Argiope bruennichi</name>
    <name type="common">Wasp spider</name>
    <name type="synonym">Aranea bruennichi</name>
    <dbReference type="NCBI Taxonomy" id="94029"/>
    <lineage>
        <taxon>Eukaryota</taxon>
        <taxon>Metazoa</taxon>
        <taxon>Ecdysozoa</taxon>
        <taxon>Arthropoda</taxon>
        <taxon>Chelicerata</taxon>
        <taxon>Arachnida</taxon>
        <taxon>Araneae</taxon>
        <taxon>Araneomorphae</taxon>
        <taxon>Entelegynae</taxon>
        <taxon>Araneoidea</taxon>
        <taxon>Araneidae</taxon>
        <taxon>Argiope</taxon>
    </lineage>
</organism>
<comment type="caution">
    <text evidence="2">The sequence shown here is derived from an EMBL/GenBank/DDBJ whole genome shotgun (WGS) entry which is preliminary data.</text>
</comment>
<reference evidence="2" key="1">
    <citation type="journal article" date="2020" name="bioRxiv">
        <title>Chromosome-level reference genome of the European wasp spider Argiope bruennichi: a resource for studies on range expansion and evolutionary adaptation.</title>
        <authorList>
            <person name="Sheffer M.M."/>
            <person name="Hoppe A."/>
            <person name="Krehenwinkel H."/>
            <person name="Uhl G."/>
            <person name="Kuss A.W."/>
            <person name="Jensen L."/>
            <person name="Jensen C."/>
            <person name="Gillespie R.G."/>
            <person name="Hoff K.J."/>
            <person name="Prost S."/>
        </authorList>
    </citation>
    <scope>NUCLEOTIDE SEQUENCE</scope>
</reference>
<feature type="domain" description="CCDC81 HU" evidence="1">
    <location>
        <begin position="12"/>
        <end position="85"/>
    </location>
</feature>
<gene>
    <name evidence="2" type="ORF">HNY73_004474</name>
</gene>